<evidence type="ECO:0000313" key="4">
    <source>
        <dbReference type="Proteomes" id="UP000236724"/>
    </source>
</evidence>
<dbReference type="Pfam" id="PF00188">
    <property type="entry name" value="CAP"/>
    <property type="match status" value="1"/>
</dbReference>
<evidence type="ECO:0000256" key="1">
    <source>
        <dbReference type="SAM" id="Phobius"/>
    </source>
</evidence>
<evidence type="ECO:0000313" key="3">
    <source>
        <dbReference type="EMBL" id="SEH05747.1"/>
    </source>
</evidence>
<dbReference type="CDD" id="cd05379">
    <property type="entry name" value="CAP_bacterial"/>
    <property type="match status" value="1"/>
</dbReference>
<dbReference type="RefSeq" id="WP_103919634.1">
    <property type="nucleotide sequence ID" value="NZ_FMSV02000377.1"/>
</dbReference>
<dbReference type="OrthoDB" id="68195at2"/>
<dbReference type="EMBL" id="FMSV02000377">
    <property type="protein sequence ID" value="SEH05747.1"/>
    <property type="molecule type" value="Genomic_DNA"/>
</dbReference>
<dbReference type="PANTHER" id="PTHR31157:SF1">
    <property type="entry name" value="SCP DOMAIN-CONTAINING PROTEIN"/>
    <property type="match status" value="1"/>
</dbReference>
<name>A0A1H6F6F0_9GAMM</name>
<dbReference type="InterPro" id="IPR014044">
    <property type="entry name" value="CAP_dom"/>
</dbReference>
<reference evidence="3 4" key="1">
    <citation type="submission" date="2016-10" db="EMBL/GenBank/DDBJ databases">
        <authorList>
            <person name="de Groot N.N."/>
        </authorList>
    </citation>
    <scope>NUCLEOTIDE SEQUENCE [LARGE SCALE GENOMIC DNA]</scope>
    <source>
        <strain evidence="3">MBHS1</strain>
    </source>
</reference>
<feature type="domain" description="SCP" evidence="2">
    <location>
        <begin position="98"/>
        <end position="219"/>
    </location>
</feature>
<keyword evidence="1" id="KW-0472">Membrane</keyword>
<keyword evidence="1" id="KW-1133">Transmembrane helix</keyword>
<accession>A0A1H6F6F0</accession>
<keyword evidence="4" id="KW-1185">Reference proteome</keyword>
<dbReference type="Gene3D" id="3.40.33.10">
    <property type="entry name" value="CAP"/>
    <property type="match status" value="1"/>
</dbReference>
<gene>
    <name evidence="3" type="ORF">MBHS_01602</name>
</gene>
<evidence type="ECO:0000259" key="2">
    <source>
        <dbReference type="Pfam" id="PF00188"/>
    </source>
</evidence>
<proteinExistence type="predicted"/>
<dbReference type="AlphaFoldDB" id="A0A1H6F6F0"/>
<sequence>MSPIVFLSIFQIIILASVLLMAPIIARIGTIDKVEFNSPLADEMNAEDVNSIVTPKVFQPKPTAADDVENFSKLVAKNMIKPPKGIQWLPNIESHIIKLTNTERKKRGLSKLERDQYLQDGARFHSADMIRRVFFSHVTPDDRTPFDRIAIIHRKLIGTSGENIWMSEGQSPQNVQQFAKNVVESWMKSTGHRENILRDNFSHIGVGVAIKGNVVKITQKFASVQAWFANEIPQKIKKGKNLIFVLSLLHKNINL</sequence>
<feature type="transmembrane region" description="Helical" evidence="1">
    <location>
        <begin position="6"/>
        <end position="26"/>
    </location>
</feature>
<dbReference type="PANTHER" id="PTHR31157">
    <property type="entry name" value="SCP DOMAIN-CONTAINING PROTEIN"/>
    <property type="match status" value="1"/>
</dbReference>
<keyword evidence="1" id="KW-0812">Transmembrane</keyword>
<dbReference type="InterPro" id="IPR035940">
    <property type="entry name" value="CAP_sf"/>
</dbReference>
<dbReference type="Proteomes" id="UP000236724">
    <property type="component" value="Unassembled WGS sequence"/>
</dbReference>
<protein>
    <submittedName>
        <fullName evidence="3">Cysteine-rich secretory protein family protein</fullName>
    </submittedName>
</protein>
<dbReference type="SUPFAM" id="SSF55797">
    <property type="entry name" value="PR-1-like"/>
    <property type="match status" value="1"/>
</dbReference>
<organism evidence="3 4">
    <name type="scientific">Candidatus Venteria ishoeyi</name>
    <dbReference type="NCBI Taxonomy" id="1899563"/>
    <lineage>
        <taxon>Bacteria</taxon>
        <taxon>Pseudomonadati</taxon>
        <taxon>Pseudomonadota</taxon>
        <taxon>Gammaproteobacteria</taxon>
        <taxon>Thiotrichales</taxon>
        <taxon>Thiotrichaceae</taxon>
        <taxon>Venteria</taxon>
    </lineage>
</organism>